<accession>A0ABR0S808</accession>
<evidence type="ECO:0000256" key="3">
    <source>
        <dbReference type="ARBA" id="ARBA00022989"/>
    </source>
</evidence>
<feature type="transmembrane region" description="Helical" evidence="6">
    <location>
        <begin position="279"/>
        <end position="300"/>
    </location>
</feature>
<dbReference type="Proteomes" id="UP001338125">
    <property type="component" value="Unassembled WGS sequence"/>
</dbReference>
<reference evidence="8 9" key="1">
    <citation type="submission" date="2024-01" db="EMBL/GenBank/DDBJ databases">
        <title>Complete genome of Cladobotryum mycophilum ATHUM6906.</title>
        <authorList>
            <person name="Christinaki A.C."/>
            <person name="Myridakis A.I."/>
            <person name="Kouvelis V.N."/>
        </authorList>
    </citation>
    <scope>NUCLEOTIDE SEQUENCE [LARGE SCALE GENOMIC DNA]</scope>
    <source>
        <strain evidence="8 9">ATHUM6906</strain>
    </source>
</reference>
<organism evidence="8 9">
    <name type="scientific">Cladobotryum mycophilum</name>
    <dbReference type="NCBI Taxonomy" id="491253"/>
    <lineage>
        <taxon>Eukaryota</taxon>
        <taxon>Fungi</taxon>
        <taxon>Dikarya</taxon>
        <taxon>Ascomycota</taxon>
        <taxon>Pezizomycotina</taxon>
        <taxon>Sordariomycetes</taxon>
        <taxon>Hypocreomycetidae</taxon>
        <taxon>Hypocreales</taxon>
        <taxon>Hypocreaceae</taxon>
        <taxon>Cladobotryum</taxon>
    </lineage>
</organism>
<dbReference type="Pfam" id="PF20684">
    <property type="entry name" value="Fung_rhodopsin"/>
    <property type="match status" value="1"/>
</dbReference>
<comment type="caution">
    <text evidence="8">The sequence shown here is derived from an EMBL/GenBank/DDBJ whole genome shotgun (WGS) entry which is preliminary data.</text>
</comment>
<evidence type="ECO:0000256" key="5">
    <source>
        <dbReference type="ARBA" id="ARBA00038359"/>
    </source>
</evidence>
<evidence type="ECO:0000256" key="1">
    <source>
        <dbReference type="ARBA" id="ARBA00004141"/>
    </source>
</evidence>
<keyword evidence="2 6" id="KW-0812">Transmembrane</keyword>
<feature type="transmembrane region" description="Helical" evidence="6">
    <location>
        <begin position="120"/>
        <end position="147"/>
    </location>
</feature>
<keyword evidence="9" id="KW-1185">Reference proteome</keyword>
<feature type="transmembrane region" description="Helical" evidence="6">
    <location>
        <begin position="80"/>
        <end position="100"/>
    </location>
</feature>
<keyword evidence="4 6" id="KW-0472">Membrane</keyword>
<name>A0ABR0S808_9HYPO</name>
<gene>
    <name evidence="8" type="ORF">PT974_12467</name>
</gene>
<protein>
    <recommendedName>
        <fullName evidence="7">Rhodopsin domain-containing protein</fullName>
    </recommendedName>
</protein>
<feature type="transmembrane region" description="Helical" evidence="6">
    <location>
        <begin position="45"/>
        <end position="68"/>
    </location>
</feature>
<evidence type="ECO:0000313" key="9">
    <source>
        <dbReference type="Proteomes" id="UP001338125"/>
    </source>
</evidence>
<dbReference type="PANTHER" id="PTHR33048">
    <property type="entry name" value="PTH11-LIKE INTEGRAL MEMBRANE PROTEIN (AFU_ORTHOLOGUE AFUA_5G11245)"/>
    <property type="match status" value="1"/>
</dbReference>
<evidence type="ECO:0000256" key="6">
    <source>
        <dbReference type="SAM" id="Phobius"/>
    </source>
</evidence>
<comment type="similarity">
    <text evidence="5">Belongs to the SAT4 family.</text>
</comment>
<evidence type="ECO:0000256" key="2">
    <source>
        <dbReference type="ARBA" id="ARBA00022692"/>
    </source>
</evidence>
<dbReference type="InterPro" id="IPR052337">
    <property type="entry name" value="SAT4-like"/>
</dbReference>
<feature type="domain" description="Rhodopsin" evidence="7">
    <location>
        <begin position="60"/>
        <end position="302"/>
    </location>
</feature>
<feature type="transmembrane region" description="Helical" evidence="6">
    <location>
        <begin position="244"/>
        <end position="267"/>
    </location>
</feature>
<sequence>MSTTIFSDLTPAQQEATMNGPALTPPHGVEPNFDHPSNMNAGAQAIISICFIVTTLLVVIRFWVRILMNKHLKDWRVEDFLMFFAYGLYVGIVYILYRMTINLGFFVHQWDVQWKNMSEYLYLIHVMSNLYIGVVMSLKAAIILEWVSVFVPKGVRNTFFWVYHGLLSFNVLFYLSVLVAINLRCRPFRRIWELTIEGKCYDIKYFELTSATINLVSDMLMLLLPQRVIWRLQMSKPKKIGVSIVFAIGLLAVVSGALRLYSAVMFYKSPDSTYLSSSFSLWTLAEMTLIFVILCVPSLVKFWNNVWAVSTINQIICSWVRLAPCESAHLPNISSGRTKSPWPCKNRKASGNIYHRQTNNPEVVCAGRPVALESISKTRILQDTDEEALAE</sequence>
<evidence type="ECO:0000256" key="4">
    <source>
        <dbReference type="ARBA" id="ARBA00023136"/>
    </source>
</evidence>
<dbReference type="InterPro" id="IPR049326">
    <property type="entry name" value="Rhodopsin_dom_fungi"/>
</dbReference>
<proteinExistence type="inferred from homology"/>
<evidence type="ECO:0000259" key="7">
    <source>
        <dbReference type="Pfam" id="PF20684"/>
    </source>
</evidence>
<comment type="subcellular location">
    <subcellularLocation>
        <location evidence="1">Membrane</location>
        <topology evidence="1">Multi-pass membrane protein</topology>
    </subcellularLocation>
</comment>
<keyword evidence="3 6" id="KW-1133">Transmembrane helix</keyword>
<feature type="transmembrane region" description="Helical" evidence="6">
    <location>
        <begin position="159"/>
        <end position="183"/>
    </location>
</feature>
<evidence type="ECO:0000313" key="8">
    <source>
        <dbReference type="EMBL" id="KAK5988317.1"/>
    </source>
</evidence>
<dbReference type="PANTHER" id="PTHR33048:SF146">
    <property type="entry name" value="INTEGRAL MEMBRANE PROTEIN"/>
    <property type="match status" value="1"/>
</dbReference>
<dbReference type="EMBL" id="JAVFKD010000016">
    <property type="protein sequence ID" value="KAK5988317.1"/>
    <property type="molecule type" value="Genomic_DNA"/>
</dbReference>